<dbReference type="InterPro" id="IPR036291">
    <property type="entry name" value="NAD(P)-bd_dom_sf"/>
</dbReference>
<dbReference type="InterPro" id="IPR001509">
    <property type="entry name" value="Epimerase_deHydtase"/>
</dbReference>
<accession>A0A5P5X5B8</accession>
<dbReference type="Gene3D" id="3.40.50.720">
    <property type="entry name" value="NAD(P)-binding Rossmann-like Domain"/>
    <property type="match status" value="1"/>
</dbReference>
<gene>
    <name evidence="2" type="primary">galE</name>
</gene>
<dbReference type="InterPro" id="IPR050177">
    <property type="entry name" value="Lipid_A_modif_metabolic_enz"/>
</dbReference>
<dbReference type="PANTHER" id="PTHR43245:SF58">
    <property type="entry name" value="BLL5923 PROTEIN"/>
    <property type="match status" value="1"/>
</dbReference>
<feature type="domain" description="NAD-dependent epimerase/dehydratase" evidence="1">
    <location>
        <begin position="3"/>
        <end position="213"/>
    </location>
</feature>
<dbReference type="EMBL" id="MK473646">
    <property type="protein sequence ID" value="QFF90415.1"/>
    <property type="molecule type" value="Genomic_DNA"/>
</dbReference>
<reference evidence="2" key="1">
    <citation type="journal article" date="2019" name="Int. J. Food Microbiol.">
        <title>Developing a novel molecular serotyping system based on capsular polysaccharide synthesis gene clusters of Vibrio parahaemolyticus.</title>
        <authorList>
            <person name="Pang Y."/>
            <person name="Guo X."/>
            <person name="Tian X."/>
            <person name="Liu F."/>
            <person name="Wang L."/>
            <person name="Wu J."/>
            <person name="Zhang S."/>
            <person name="Li S."/>
            <person name="Liu B."/>
        </authorList>
    </citation>
    <scope>NUCLEOTIDE SEQUENCE</scope>
    <source>
        <strain evidence="2">G3581</strain>
    </source>
</reference>
<dbReference type="AlphaFoldDB" id="A0A5P5X5B8"/>
<protein>
    <submittedName>
        <fullName evidence="2">Nucleoside-diphosphate-sugar epimerase</fullName>
    </submittedName>
</protein>
<evidence type="ECO:0000313" key="2">
    <source>
        <dbReference type="EMBL" id="QFF90415.1"/>
    </source>
</evidence>
<name>A0A5P5X5B8_VIBPH</name>
<dbReference type="Pfam" id="PF01370">
    <property type="entry name" value="Epimerase"/>
    <property type="match status" value="1"/>
</dbReference>
<sequence length="300" mass="32475">MTILVTGATGFVGQNLTQLNQNFRCVIRAGEHHSFADSYTVSTIDASTDWSNCFEGVDAIIHLAGLAHNKSYTDAEYRAVNTDGTLRLALKAAEAGVKRFVFVSSIGVNGTNSYDSAFLPSDVADPHNSYAQSKHEAELGLWDISKQTGLEVVVVRPTLVYGPNAPGNFGMLTKLVNSIPFLPFGLANNRRDFISVGNLVDLLIVCAKHKNAPGNIFLASESNTISTRDFVNSIAAGQGRKVFQIPIPVSFMRLAGLVIGKSAMIEQLFGNLEVDSSNLKGILNWTPPYSMKDSMAMLRK</sequence>
<evidence type="ECO:0000259" key="1">
    <source>
        <dbReference type="Pfam" id="PF01370"/>
    </source>
</evidence>
<dbReference type="SUPFAM" id="SSF51735">
    <property type="entry name" value="NAD(P)-binding Rossmann-fold domains"/>
    <property type="match status" value="1"/>
</dbReference>
<organism evidence="2">
    <name type="scientific">Vibrio parahaemolyticus</name>
    <dbReference type="NCBI Taxonomy" id="670"/>
    <lineage>
        <taxon>Bacteria</taxon>
        <taxon>Pseudomonadati</taxon>
        <taxon>Pseudomonadota</taxon>
        <taxon>Gammaproteobacteria</taxon>
        <taxon>Vibrionales</taxon>
        <taxon>Vibrionaceae</taxon>
        <taxon>Vibrio</taxon>
    </lineage>
</organism>
<dbReference type="RefSeq" id="WP_140367221.1">
    <property type="nucleotide sequence ID" value="NZ_QRSI01000005.1"/>
</dbReference>
<dbReference type="PANTHER" id="PTHR43245">
    <property type="entry name" value="BIFUNCTIONAL POLYMYXIN RESISTANCE PROTEIN ARNA"/>
    <property type="match status" value="1"/>
</dbReference>
<proteinExistence type="predicted"/>